<organism evidence="2 3">
    <name type="scientific">Alkalicoccus saliphilus</name>
    <dbReference type="NCBI Taxonomy" id="200989"/>
    <lineage>
        <taxon>Bacteria</taxon>
        <taxon>Bacillati</taxon>
        <taxon>Bacillota</taxon>
        <taxon>Bacilli</taxon>
        <taxon>Bacillales</taxon>
        <taxon>Bacillaceae</taxon>
        <taxon>Alkalicoccus</taxon>
    </lineage>
</organism>
<accession>A0A2T4U1X8</accession>
<keyword evidence="3" id="KW-1185">Reference proteome</keyword>
<evidence type="ECO:0008006" key="4">
    <source>
        <dbReference type="Google" id="ProtNLM"/>
    </source>
</evidence>
<dbReference type="AlphaFoldDB" id="A0A2T4U1X8"/>
<reference evidence="2 3" key="1">
    <citation type="submission" date="2018-03" db="EMBL/GenBank/DDBJ databases">
        <title>Alkalicoccus saliphilus sp. nov., isolated from a mineral pool.</title>
        <authorList>
            <person name="Zhao B."/>
        </authorList>
    </citation>
    <scope>NUCLEOTIDE SEQUENCE [LARGE SCALE GENOMIC DNA]</scope>
    <source>
        <strain evidence="2 3">6AG</strain>
    </source>
</reference>
<dbReference type="Proteomes" id="UP000240509">
    <property type="component" value="Unassembled WGS sequence"/>
</dbReference>
<evidence type="ECO:0000256" key="1">
    <source>
        <dbReference type="SAM" id="MobiDB-lite"/>
    </source>
</evidence>
<name>A0A2T4U1X8_9BACI</name>
<proteinExistence type="predicted"/>
<evidence type="ECO:0000313" key="3">
    <source>
        <dbReference type="Proteomes" id="UP000240509"/>
    </source>
</evidence>
<sequence length="352" mass="41213">MRINNLIEEVIKYIESEHDLSSQQNGTDFENYVVEMLKKINTDKGYDFIIEQTGKQTFPDIIINNTYGIEVKFSKGTKWESTGNSIFEGTLKAGLENQIFLLFGKQHGDQIQVRYKNYEDVLSDIKVTHSPRFYINMDVNKNQTILSKLDMEYNEFRVLDPPEKSKKIKEFVRRNLNEGEALWWIDESESSPKVQLFSSLSSSKKDELLSKCMVLFPEIFSSLPDKYARATSYLLREHQIMTSSLRDNFSAGGKFLWTRGEFTFNLSQIYRRLSYLAPLIHHQLSSFDLETLNDSWQLEDFPPEENTEGIWKYLIDNAINNNLSYRHQRIRSKDSHKPPLPSEVYEKSLSNY</sequence>
<feature type="region of interest" description="Disordered" evidence="1">
    <location>
        <begin position="330"/>
        <end position="352"/>
    </location>
</feature>
<evidence type="ECO:0000313" key="2">
    <source>
        <dbReference type="EMBL" id="PTL37409.1"/>
    </source>
</evidence>
<comment type="caution">
    <text evidence="2">The sequence shown here is derived from an EMBL/GenBank/DDBJ whole genome shotgun (WGS) entry which is preliminary data.</text>
</comment>
<gene>
    <name evidence="2" type="ORF">C6Y45_16645</name>
</gene>
<dbReference type="EMBL" id="PZJJ01000054">
    <property type="protein sequence ID" value="PTL37409.1"/>
    <property type="molecule type" value="Genomic_DNA"/>
</dbReference>
<protein>
    <recommendedName>
        <fullName evidence="4">Restriction endonuclease</fullName>
    </recommendedName>
</protein>